<gene>
    <name evidence="2" type="ORF">OMW55_02470</name>
</gene>
<dbReference type="Pfam" id="PF00535">
    <property type="entry name" value="Glycos_transf_2"/>
    <property type="match status" value="1"/>
</dbReference>
<keyword evidence="3" id="KW-1185">Reference proteome</keyword>
<dbReference type="PANTHER" id="PTHR43179:SF7">
    <property type="entry name" value="RHAMNOSYLTRANSFERASE WBBL"/>
    <property type="match status" value="1"/>
</dbReference>
<dbReference type="SUPFAM" id="SSF53448">
    <property type="entry name" value="Nucleotide-diphospho-sugar transferases"/>
    <property type="match status" value="2"/>
</dbReference>
<dbReference type="CDD" id="cd04186">
    <property type="entry name" value="GT_2_like_c"/>
    <property type="match status" value="1"/>
</dbReference>
<sequence length="561" mass="62323">MDPFWKVFLRLLPLRPTKALEAAYWQVTGRRVRARHRLRDAVRPLPLARELWREGRASVPPAELAQVAGWHRQPRITIVIHSVDHCSPASLDGSRESVVSQAYKACEQLECTAENLARTVTTATGDHVFFLRAGDQLLPPALFRVAQAIIENPAADILFGDEEQLHADASLPRLWLKPQWNREMFLALDYLSSAMAIKTSLVQSTLARLPPSGEPLAASDILFFATEVPSSTVIHVPALLVKVAHRAELSSAARAAMIGDQLGSQAEVGTGPHNTVRVRWQLQPPHPLVSIIIPTRDKVELLTACVESVLARTDYAPFEILIVDNGSKDQATLTYMAELGRRANVRVIRSDAPYNYSALNNLAVQQAHGSFICLLNNDTEVVTPEWLTELMRYAVRPEVGAVGAKLLYADGSIQHAGVIVGMGEAAGHAHRFLAANRPGYFRQPHVAQYVSAVTAACLVVAREKFEAVGGLDEAQLAIAYNDVDLCLKLQQRGWRNVYTPHAILYHYESKSRGNDLAPEHSARYLRELRVFQERWGTRTYMDPLHNPDLDRYSETFSVNVG</sequence>
<evidence type="ECO:0000313" key="2">
    <source>
        <dbReference type="EMBL" id="MCW3796675.1"/>
    </source>
</evidence>
<dbReference type="InterPro" id="IPR029044">
    <property type="entry name" value="Nucleotide-diphossugar_trans"/>
</dbReference>
<evidence type="ECO:0000313" key="3">
    <source>
        <dbReference type="Proteomes" id="UP001526246"/>
    </source>
</evidence>
<feature type="domain" description="Glycosyltransferase 2-like" evidence="1">
    <location>
        <begin position="290"/>
        <end position="412"/>
    </location>
</feature>
<organism evidence="2 3">
    <name type="scientific">Sphingomonas arvum</name>
    <dbReference type="NCBI Taxonomy" id="2992113"/>
    <lineage>
        <taxon>Bacteria</taxon>
        <taxon>Pseudomonadati</taxon>
        <taxon>Pseudomonadota</taxon>
        <taxon>Alphaproteobacteria</taxon>
        <taxon>Sphingomonadales</taxon>
        <taxon>Sphingomonadaceae</taxon>
        <taxon>Sphingomonas</taxon>
    </lineage>
</organism>
<accession>A0ABT3JD29</accession>
<name>A0ABT3JD29_9SPHN</name>
<dbReference type="Proteomes" id="UP001526246">
    <property type="component" value="Unassembled WGS sequence"/>
</dbReference>
<dbReference type="PANTHER" id="PTHR43179">
    <property type="entry name" value="RHAMNOSYLTRANSFERASE WBBL"/>
    <property type="match status" value="1"/>
</dbReference>
<dbReference type="Gene3D" id="3.90.550.10">
    <property type="entry name" value="Spore Coat Polysaccharide Biosynthesis Protein SpsA, Chain A"/>
    <property type="match status" value="1"/>
</dbReference>
<evidence type="ECO:0000259" key="1">
    <source>
        <dbReference type="Pfam" id="PF00535"/>
    </source>
</evidence>
<protein>
    <submittedName>
        <fullName evidence="2">Glycosyltransferase family 2 protein</fullName>
    </submittedName>
</protein>
<dbReference type="InterPro" id="IPR001173">
    <property type="entry name" value="Glyco_trans_2-like"/>
</dbReference>
<reference evidence="2 3" key="1">
    <citation type="submission" date="2022-10" db="EMBL/GenBank/DDBJ databases">
        <title>Sphingomonas sp.</title>
        <authorList>
            <person name="Jin C."/>
        </authorList>
    </citation>
    <scope>NUCLEOTIDE SEQUENCE [LARGE SCALE GENOMIC DNA]</scope>
    <source>
        <strain evidence="2 3">BN140010</strain>
    </source>
</reference>
<dbReference type="RefSeq" id="WP_264880557.1">
    <property type="nucleotide sequence ID" value="NZ_JAPDOB010000001.1"/>
</dbReference>
<dbReference type="EMBL" id="JAPDOB010000001">
    <property type="protein sequence ID" value="MCW3796675.1"/>
    <property type="molecule type" value="Genomic_DNA"/>
</dbReference>
<proteinExistence type="predicted"/>
<comment type="caution">
    <text evidence="2">The sequence shown here is derived from an EMBL/GenBank/DDBJ whole genome shotgun (WGS) entry which is preliminary data.</text>
</comment>